<feature type="compositionally biased region" description="Basic and acidic residues" evidence="2">
    <location>
        <begin position="57"/>
        <end position="66"/>
    </location>
</feature>
<organism evidence="3 4">
    <name type="scientific">Meganyctiphanes norvegica</name>
    <name type="common">Northern krill</name>
    <name type="synonym">Thysanopoda norvegica</name>
    <dbReference type="NCBI Taxonomy" id="48144"/>
    <lineage>
        <taxon>Eukaryota</taxon>
        <taxon>Metazoa</taxon>
        <taxon>Ecdysozoa</taxon>
        <taxon>Arthropoda</taxon>
        <taxon>Crustacea</taxon>
        <taxon>Multicrustacea</taxon>
        <taxon>Malacostraca</taxon>
        <taxon>Eumalacostraca</taxon>
        <taxon>Eucarida</taxon>
        <taxon>Euphausiacea</taxon>
        <taxon>Euphausiidae</taxon>
        <taxon>Meganyctiphanes</taxon>
    </lineage>
</organism>
<protein>
    <submittedName>
        <fullName evidence="3">Uncharacterized protein</fullName>
    </submittedName>
</protein>
<proteinExistence type="inferred from homology"/>
<evidence type="ECO:0000313" key="4">
    <source>
        <dbReference type="Proteomes" id="UP001497623"/>
    </source>
</evidence>
<dbReference type="AlphaFoldDB" id="A0AAV2Q7W6"/>
<evidence type="ECO:0000256" key="1">
    <source>
        <dbReference type="ARBA" id="ARBA00006137"/>
    </source>
</evidence>
<name>A0AAV2Q7W6_MEGNR</name>
<feature type="region of interest" description="Disordered" evidence="2">
    <location>
        <begin position="46"/>
        <end position="66"/>
    </location>
</feature>
<reference evidence="3 4" key="1">
    <citation type="submission" date="2024-05" db="EMBL/GenBank/DDBJ databases">
        <authorList>
            <person name="Wallberg A."/>
        </authorList>
    </citation>
    <scope>NUCLEOTIDE SEQUENCE [LARGE SCALE GENOMIC DNA]</scope>
</reference>
<keyword evidence="4" id="KW-1185">Reference proteome</keyword>
<gene>
    <name evidence="3" type="ORF">MNOR_LOCUS8933</name>
</gene>
<comment type="caution">
    <text evidence="3">The sequence shown here is derived from an EMBL/GenBank/DDBJ whole genome shotgun (WGS) entry which is preliminary data.</text>
</comment>
<dbReference type="PANTHER" id="PTHR34766">
    <property type="entry name" value="UPF0449 PROTEIN C19ORF25"/>
    <property type="match status" value="1"/>
</dbReference>
<feature type="non-terminal residue" evidence="3">
    <location>
        <position position="124"/>
    </location>
</feature>
<evidence type="ECO:0000256" key="2">
    <source>
        <dbReference type="SAM" id="MobiDB-lite"/>
    </source>
</evidence>
<dbReference type="InterPro" id="IPR028227">
    <property type="entry name" value="UPF0449"/>
</dbReference>
<dbReference type="Pfam" id="PF15136">
    <property type="entry name" value="UPF0449"/>
    <property type="match status" value="1"/>
</dbReference>
<dbReference type="Proteomes" id="UP001497623">
    <property type="component" value="Unassembled WGS sequence"/>
</dbReference>
<sequence length="124" mass="14222">MKMFKSKNKPDLPARPKPPTWEQMEEDLISSTKKDIIFTIRNKKDSEANSLGGSISEDEKFPKEEDISPEQLFKYASLFVENNDELNSNLQILTEKQNLLKDVSEHLRETVENVKKQALVAIDG</sequence>
<dbReference type="PANTHER" id="PTHR34766:SF1">
    <property type="entry name" value="UPF0449 PROTEIN C19ORF25"/>
    <property type="match status" value="1"/>
</dbReference>
<evidence type="ECO:0000313" key="3">
    <source>
        <dbReference type="EMBL" id="CAL4072822.1"/>
    </source>
</evidence>
<dbReference type="EMBL" id="CAXKWB010004225">
    <property type="protein sequence ID" value="CAL4072822.1"/>
    <property type="molecule type" value="Genomic_DNA"/>
</dbReference>
<accession>A0AAV2Q7W6</accession>
<comment type="similarity">
    <text evidence="1">Belongs to the UPF0449 family.</text>
</comment>
<feature type="region of interest" description="Disordered" evidence="2">
    <location>
        <begin position="1"/>
        <end position="26"/>
    </location>
</feature>